<protein>
    <submittedName>
        <fullName evidence="3">Ppx/GppA family phosphatase</fullName>
    </submittedName>
</protein>
<dbReference type="PANTHER" id="PTHR30005:SF0">
    <property type="entry name" value="RETROGRADE REGULATION PROTEIN 2"/>
    <property type="match status" value="1"/>
</dbReference>
<comment type="caution">
    <text evidence="3">The sequence shown here is derived from an EMBL/GenBank/DDBJ whole genome shotgun (WGS) entry which is preliminary data.</text>
</comment>
<dbReference type="Proteomes" id="UP001519924">
    <property type="component" value="Unassembled WGS sequence"/>
</dbReference>
<reference evidence="3 4" key="1">
    <citation type="submission" date="2021-08" db="EMBL/GenBank/DDBJ databases">
        <title>Caldovatus sediminis gen. nov., sp. nov., a moderately thermophilic bacterium isolated from a hot spring.</title>
        <authorList>
            <person name="Hu C.-J."/>
            <person name="Li W.-J."/>
            <person name="Xian W.-D."/>
        </authorList>
    </citation>
    <scope>NUCLEOTIDE SEQUENCE [LARGE SCALE GENOMIC DNA]</scope>
    <source>
        <strain evidence="3 4">SYSU G05006</strain>
    </source>
</reference>
<name>A0ABS7F4J5_9PROT</name>
<dbReference type="Gene3D" id="3.30.420.40">
    <property type="match status" value="1"/>
</dbReference>
<dbReference type="InterPro" id="IPR050273">
    <property type="entry name" value="GppA/Ppx_hydrolase"/>
</dbReference>
<feature type="domain" description="Ppx/GppA phosphatase N-terminal" evidence="2">
    <location>
        <begin position="58"/>
        <end position="361"/>
    </location>
</feature>
<dbReference type="PANTHER" id="PTHR30005">
    <property type="entry name" value="EXOPOLYPHOSPHATASE"/>
    <property type="match status" value="1"/>
</dbReference>
<dbReference type="EMBL" id="JAHZUY010000043">
    <property type="protein sequence ID" value="MBW8270542.1"/>
    <property type="molecule type" value="Genomic_DNA"/>
</dbReference>
<keyword evidence="4" id="KW-1185">Reference proteome</keyword>
<organism evidence="3 4">
    <name type="scientific">Caldovatus aquaticus</name>
    <dbReference type="NCBI Taxonomy" id="2865671"/>
    <lineage>
        <taxon>Bacteria</taxon>
        <taxon>Pseudomonadati</taxon>
        <taxon>Pseudomonadota</taxon>
        <taxon>Alphaproteobacteria</taxon>
        <taxon>Acetobacterales</taxon>
        <taxon>Roseomonadaceae</taxon>
        <taxon>Caldovatus</taxon>
    </lineage>
</organism>
<sequence length="408" mass="42436">MATSLPAAAAAPASARAGGPSRGAACGGAPGPAPLYAALDLGTNNCRLLIGAPGPGGGFRVLDSFSRIVRLGEGLARTGRLSEAAMDRALAALRTCADKLARRPVRMLQAVATEACRRAVNGPAFLARVEAETGLRLRIISAREEAELAMESCAPLLEPGDRRALLFDIGGGSTEIAWIRVRPVPAARDHRGRPEHPAGGIPELIGYLSLPLGVVTLAERTGLSCFSERGFLAVVEEVAGHLAAFDRVHCIGQEIRAGGVRLMGTSGTVTTLAGVALALPRYRRPLVDGQTLDCAAADAALGDLFALGREGLAAHPCVGPERAEFVLPGCAVYAAIRQVWPTPRLTVADRGLREGMLMRMIRADRAAGRSARWRSPISPVPGNAEAPRAAERSGEGRTAALATPESVA</sequence>
<feature type="region of interest" description="Disordered" evidence="1">
    <location>
        <begin position="372"/>
        <end position="408"/>
    </location>
</feature>
<dbReference type="CDD" id="cd24054">
    <property type="entry name" value="ASKHA_NBD_AaPPX-GppA_MtPPX2-like"/>
    <property type="match status" value="1"/>
</dbReference>
<evidence type="ECO:0000256" key="1">
    <source>
        <dbReference type="SAM" id="MobiDB-lite"/>
    </source>
</evidence>
<accession>A0ABS7F4J5</accession>
<dbReference type="SUPFAM" id="SSF53067">
    <property type="entry name" value="Actin-like ATPase domain"/>
    <property type="match status" value="2"/>
</dbReference>
<dbReference type="InterPro" id="IPR003695">
    <property type="entry name" value="Ppx_GppA_N"/>
</dbReference>
<dbReference type="Gene3D" id="3.30.420.150">
    <property type="entry name" value="Exopolyphosphatase. Domain 2"/>
    <property type="match status" value="1"/>
</dbReference>
<gene>
    <name evidence="3" type="ORF">K1J50_13740</name>
</gene>
<dbReference type="InterPro" id="IPR043129">
    <property type="entry name" value="ATPase_NBD"/>
</dbReference>
<dbReference type="Pfam" id="PF02541">
    <property type="entry name" value="Ppx-GppA"/>
    <property type="match status" value="1"/>
</dbReference>
<evidence type="ECO:0000259" key="2">
    <source>
        <dbReference type="Pfam" id="PF02541"/>
    </source>
</evidence>
<evidence type="ECO:0000313" key="3">
    <source>
        <dbReference type="EMBL" id="MBW8270542.1"/>
    </source>
</evidence>
<evidence type="ECO:0000313" key="4">
    <source>
        <dbReference type="Proteomes" id="UP001519924"/>
    </source>
</evidence>
<proteinExistence type="predicted"/>